<keyword evidence="6" id="KW-1133">Transmembrane helix</keyword>
<evidence type="ECO:0000256" key="1">
    <source>
        <dbReference type="ARBA" id="ARBA00004377"/>
    </source>
</evidence>
<dbReference type="GO" id="GO:0015628">
    <property type="term" value="P:protein secretion by the type II secretion system"/>
    <property type="evidence" value="ECO:0007669"/>
    <property type="project" value="InterPro"/>
</dbReference>
<sequence length="214" mass="24324">MIALTIAAVIALISYQALSTASDGAQATRSVFQEVNQLDRTWQIIGNDLRQALIPEPGPRGLRFEFAGSSLRSTGMNAEQGILMLTRRGWVNPLERLRSDMQKVIYRVEEGTLWRDYMPERNLNYDDIDFVEEAYNQRMLEQVKDIQMRFLSTAVLQSRGRSALEGYRYSDDWEPEWPSPAQQQATSTTLPLAVEITIEMEAGGSVTRLFEVGR</sequence>
<evidence type="ECO:0000256" key="5">
    <source>
        <dbReference type="ARBA" id="ARBA00022692"/>
    </source>
</evidence>
<comment type="caution">
    <text evidence="9">The sequence shown here is derived from an EMBL/GenBank/DDBJ whole genome shotgun (WGS) entry which is preliminary data.</text>
</comment>
<evidence type="ECO:0000256" key="8">
    <source>
        <dbReference type="SAM" id="SignalP"/>
    </source>
</evidence>
<dbReference type="Pfam" id="PF11612">
    <property type="entry name" value="T2SSJ"/>
    <property type="match status" value="1"/>
</dbReference>
<keyword evidence="7" id="KW-0472">Membrane</keyword>
<comment type="subcellular location">
    <subcellularLocation>
        <location evidence="1">Cell inner membrane</location>
        <topology evidence="1">Single-pass membrane protein</topology>
    </subcellularLocation>
</comment>
<keyword evidence="4" id="KW-0997">Cell inner membrane</keyword>
<proteinExistence type="predicted"/>
<keyword evidence="8" id="KW-0732">Signal</keyword>
<name>A0A928V659_9GAMM</name>
<gene>
    <name evidence="9" type="primary">gspJ</name>
    <name evidence="9" type="ORF">C4F51_17640</name>
</gene>
<evidence type="ECO:0000256" key="3">
    <source>
        <dbReference type="ARBA" id="ARBA00022481"/>
    </source>
</evidence>
<dbReference type="SUPFAM" id="SSF54523">
    <property type="entry name" value="Pili subunits"/>
    <property type="match status" value="1"/>
</dbReference>
<evidence type="ECO:0000256" key="2">
    <source>
        <dbReference type="ARBA" id="ARBA00022475"/>
    </source>
</evidence>
<dbReference type="GO" id="GO:0005886">
    <property type="term" value="C:plasma membrane"/>
    <property type="evidence" value="ECO:0007669"/>
    <property type="project" value="UniProtKB-SubCell"/>
</dbReference>
<dbReference type="InterPro" id="IPR045584">
    <property type="entry name" value="Pilin-like"/>
</dbReference>
<dbReference type="PANTHER" id="PTHR39583:SF2">
    <property type="entry name" value="TYPE II SECRETION SYSTEM PROTEIN J"/>
    <property type="match status" value="1"/>
</dbReference>
<evidence type="ECO:0000313" key="9">
    <source>
        <dbReference type="EMBL" id="MBE8719002.1"/>
    </source>
</evidence>
<keyword evidence="2" id="KW-1003">Cell membrane</keyword>
<dbReference type="GO" id="GO:0015627">
    <property type="term" value="C:type II protein secretion system complex"/>
    <property type="evidence" value="ECO:0007669"/>
    <property type="project" value="InterPro"/>
</dbReference>
<evidence type="ECO:0000256" key="7">
    <source>
        <dbReference type="ARBA" id="ARBA00023136"/>
    </source>
</evidence>
<dbReference type="EMBL" id="PRDL01000001">
    <property type="protein sequence ID" value="MBE8719002.1"/>
    <property type="molecule type" value="Genomic_DNA"/>
</dbReference>
<keyword evidence="10" id="KW-1185">Reference proteome</keyword>
<reference evidence="9" key="1">
    <citation type="submission" date="2018-07" db="EMBL/GenBank/DDBJ databases">
        <title>Genome assembly of strain Ka43.</title>
        <authorList>
            <person name="Kukolya J."/>
            <person name="Nagy I."/>
            <person name="Horvath B."/>
            <person name="Toth A."/>
        </authorList>
    </citation>
    <scope>NUCLEOTIDE SEQUENCE</scope>
    <source>
        <strain evidence="9">KB43</strain>
    </source>
</reference>
<accession>A0A928V659</accession>
<dbReference type="Proteomes" id="UP000652567">
    <property type="component" value="Unassembled WGS sequence"/>
</dbReference>
<evidence type="ECO:0000256" key="6">
    <source>
        <dbReference type="ARBA" id="ARBA00022989"/>
    </source>
</evidence>
<feature type="signal peptide" evidence="8">
    <location>
        <begin position="1"/>
        <end position="19"/>
    </location>
</feature>
<feature type="chain" id="PRO_5038047504" evidence="8">
    <location>
        <begin position="20"/>
        <end position="214"/>
    </location>
</feature>
<dbReference type="NCBIfam" id="TIGR01711">
    <property type="entry name" value="gspJ"/>
    <property type="match status" value="1"/>
</dbReference>
<keyword evidence="3" id="KW-0488">Methylation</keyword>
<organism evidence="9 10">
    <name type="scientific">Cellvibrio polysaccharolyticus</name>
    <dbReference type="NCBI Taxonomy" id="2082724"/>
    <lineage>
        <taxon>Bacteria</taxon>
        <taxon>Pseudomonadati</taxon>
        <taxon>Pseudomonadota</taxon>
        <taxon>Gammaproteobacteria</taxon>
        <taxon>Cellvibrionales</taxon>
        <taxon>Cellvibrionaceae</taxon>
        <taxon>Cellvibrio</taxon>
    </lineage>
</organism>
<evidence type="ECO:0000256" key="4">
    <source>
        <dbReference type="ARBA" id="ARBA00022519"/>
    </source>
</evidence>
<dbReference type="PANTHER" id="PTHR39583">
    <property type="entry name" value="TYPE II SECRETION SYSTEM PROTEIN J-RELATED"/>
    <property type="match status" value="1"/>
</dbReference>
<dbReference type="Gene3D" id="2.10.70.20">
    <property type="entry name" value="gspk-gspi-gspj complex like domains"/>
    <property type="match status" value="1"/>
</dbReference>
<protein>
    <submittedName>
        <fullName evidence="9">Type II secretion system protein GspJ</fullName>
    </submittedName>
</protein>
<dbReference type="InterPro" id="IPR051621">
    <property type="entry name" value="T2SS_protein_J"/>
</dbReference>
<dbReference type="InterPro" id="IPR010055">
    <property type="entry name" value="T2SS_protein-GspJ"/>
</dbReference>
<dbReference type="AlphaFoldDB" id="A0A928V659"/>
<evidence type="ECO:0000313" key="10">
    <source>
        <dbReference type="Proteomes" id="UP000652567"/>
    </source>
</evidence>
<keyword evidence="5" id="KW-0812">Transmembrane</keyword>
<dbReference type="Gene3D" id="3.10.610.10">
    <property type="entry name" value="GSPII I/J protein-like"/>
    <property type="match status" value="1"/>
</dbReference>